<evidence type="ECO:0000313" key="1">
    <source>
        <dbReference type="EMBL" id="MCH7397177.1"/>
    </source>
</evidence>
<name>A0ABS9UKM5_9BACT</name>
<keyword evidence="2" id="KW-1185">Reference proteome</keyword>
<reference evidence="1" key="1">
    <citation type="submission" date="2022-03" db="EMBL/GenBank/DDBJ databases">
        <title>De novo assembled genomes of Belliella spp. (Cyclobacteriaceae) strains.</title>
        <authorList>
            <person name="Szabo A."/>
            <person name="Korponai K."/>
            <person name="Felfoldi T."/>
        </authorList>
    </citation>
    <scope>NUCLEOTIDE SEQUENCE</scope>
    <source>
        <strain evidence="1">DSM 107340</strain>
    </source>
</reference>
<proteinExistence type="predicted"/>
<evidence type="ECO:0000313" key="2">
    <source>
        <dbReference type="Proteomes" id="UP001165488"/>
    </source>
</evidence>
<gene>
    <name evidence="1" type="ORF">MM236_04215</name>
</gene>
<accession>A0ABS9UKM5</accession>
<comment type="caution">
    <text evidence="1">The sequence shown here is derived from an EMBL/GenBank/DDBJ whole genome shotgun (WGS) entry which is preliminary data.</text>
</comment>
<dbReference type="EMBL" id="JAKZGS010000002">
    <property type="protein sequence ID" value="MCH7397177.1"/>
    <property type="molecule type" value="Genomic_DNA"/>
</dbReference>
<dbReference type="RefSeq" id="WP_241273679.1">
    <property type="nucleotide sequence ID" value="NZ_JAKZGS010000002.1"/>
</dbReference>
<dbReference type="Proteomes" id="UP001165488">
    <property type="component" value="Unassembled WGS sequence"/>
</dbReference>
<protein>
    <submittedName>
        <fullName evidence="1">Uncharacterized protein</fullName>
    </submittedName>
</protein>
<sequence length="243" mass="27976">MKKVKVLFVGVLMMLSIASFVFKYETLKKEGPKQERVLEIKNERFELELYREKFISGIVLKGSASGPNLLQKSGTFEEVIMALFDTPFLDFEGEDKRKYRLELKSKVPLEEVRREVGTAIFEKLGYRTSMDSKRYELYEISISNFDQMATMLSQMDKGMVSFSDIKNGKGRYVGYSLEQMVNMMNENLGSNKFIATEMEKSERIGVEISNIEKLDSILSDLKKQGFEINEVVKIQEVLIISSE</sequence>
<organism evidence="1 2">
    <name type="scientific">Belliella calami</name>
    <dbReference type="NCBI Taxonomy" id="2923436"/>
    <lineage>
        <taxon>Bacteria</taxon>
        <taxon>Pseudomonadati</taxon>
        <taxon>Bacteroidota</taxon>
        <taxon>Cytophagia</taxon>
        <taxon>Cytophagales</taxon>
        <taxon>Cyclobacteriaceae</taxon>
        <taxon>Belliella</taxon>
    </lineage>
</organism>